<sequence length="110" mass="12324">MGVQGAGEVHQKALLEEAERERLLRPLRRGWRRRLARFLLPVKVHVNLPLALAPLVEAFLPEEAKLTLGRQGVNLKDLLALLKEGVPEGKLVEIEAEEEEGPVRILVEVV</sequence>
<protein>
    <submittedName>
        <fullName evidence="1">Uncharacterized protein</fullName>
    </submittedName>
</protein>
<comment type="caution">
    <text evidence="1">The sequence shown here is derived from an EMBL/GenBank/DDBJ whole genome shotgun (WGS) entry which is preliminary data.</text>
</comment>
<proteinExistence type="predicted"/>
<name>A0A7C2GGC2_9DEIN</name>
<organism evidence="1">
    <name type="scientific">Thermus islandicus</name>
    <dbReference type="NCBI Taxonomy" id="540988"/>
    <lineage>
        <taxon>Bacteria</taxon>
        <taxon>Thermotogati</taxon>
        <taxon>Deinococcota</taxon>
        <taxon>Deinococci</taxon>
        <taxon>Thermales</taxon>
        <taxon>Thermaceae</taxon>
        <taxon>Thermus</taxon>
    </lineage>
</organism>
<accession>A0A7C2GGC2</accession>
<reference evidence="1" key="1">
    <citation type="journal article" date="2020" name="mSystems">
        <title>Genome- and Community-Level Interaction Insights into Carbon Utilization and Element Cycling Functions of Hydrothermarchaeota in Hydrothermal Sediment.</title>
        <authorList>
            <person name="Zhou Z."/>
            <person name="Liu Y."/>
            <person name="Xu W."/>
            <person name="Pan J."/>
            <person name="Luo Z.H."/>
            <person name="Li M."/>
        </authorList>
    </citation>
    <scope>NUCLEOTIDE SEQUENCE [LARGE SCALE GENOMIC DNA]</scope>
    <source>
        <strain evidence="1">SpSt-246</strain>
    </source>
</reference>
<dbReference type="AlphaFoldDB" id="A0A7C2GGC2"/>
<dbReference type="EMBL" id="DSKL01000299">
    <property type="protein sequence ID" value="HEH82851.1"/>
    <property type="molecule type" value="Genomic_DNA"/>
</dbReference>
<evidence type="ECO:0000313" key="1">
    <source>
        <dbReference type="EMBL" id="HEH82851.1"/>
    </source>
</evidence>
<gene>
    <name evidence="1" type="ORF">ENP73_07745</name>
</gene>